<evidence type="ECO:0000313" key="1">
    <source>
        <dbReference type="EMBL" id="SMY06836.1"/>
    </source>
</evidence>
<dbReference type="EMBL" id="FXZK01000001">
    <property type="protein sequence ID" value="SMY06836.1"/>
    <property type="molecule type" value="Genomic_DNA"/>
</dbReference>
<organism evidence="1 2">
    <name type="scientific">Flavimaricola marinus</name>
    <dbReference type="NCBI Taxonomy" id="1819565"/>
    <lineage>
        <taxon>Bacteria</taxon>
        <taxon>Pseudomonadati</taxon>
        <taxon>Pseudomonadota</taxon>
        <taxon>Alphaproteobacteria</taxon>
        <taxon>Rhodobacterales</taxon>
        <taxon>Paracoccaceae</taxon>
        <taxon>Flavimaricola</taxon>
    </lineage>
</organism>
<evidence type="ECO:0000313" key="2">
    <source>
        <dbReference type="Proteomes" id="UP000201613"/>
    </source>
</evidence>
<keyword evidence="2" id="KW-1185">Reference proteome</keyword>
<dbReference type="AlphaFoldDB" id="A0A238LD17"/>
<dbReference type="OrthoDB" id="7869604at2"/>
<accession>A0A238LD17</accession>
<protein>
    <submittedName>
        <fullName evidence="1">Uncharacterized protein</fullName>
    </submittedName>
</protein>
<gene>
    <name evidence="1" type="ORF">LOM8899_00966</name>
</gene>
<sequence length="75" mass="8635">MSDLGFDWRTNRQGEVAITHHGTRATRLRGDKAIEFLSEIDDLTPDDQQQLMARLTGNYKRGNEKLARSHPRNAR</sequence>
<proteinExistence type="predicted"/>
<reference evidence="1 2" key="1">
    <citation type="submission" date="2017-05" db="EMBL/GenBank/DDBJ databases">
        <authorList>
            <person name="Song R."/>
            <person name="Chenine A.L."/>
            <person name="Ruprecht R.M."/>
        </authorList>
    </citation>
    <scope>NUCLEOTIDE SEQUENCE [LARGE SCALE GENOMIC DNA]</scope>
    <source>
        <strain evidence="1 2">CECT 8899</strain>
    </source>
</reference>
<name>A0A238LD17_9RHOB</name>
<dbReference type="Proteomes" id="UP000201613">
    <property type="component" value="Unassembled WGS sequence"/>
</dbReference>
<dbReference type="RefSeq" id="WP_093990965.1">
    <property type="nucleotide sequence ID" value="NZ_FXZK01000001.1"/>
</dbReference>